<protein>
    <submittedName>
        <fullName evidence="2">Uncharacterized protein</fullName>
    </submittedName>
</protein>
<evidence type="ECO:0000256" key="1">
    <source>
        <dbReference type="SAM" id="Phobius"/>
    </source>
</evidence>
<dbReference type="RefSeq" id="WP_055171062.1">
    <property type="nucleotide sequence ID" value="NZ_CZBX01000002.1"/>
</dbReference>
<sequence>MTYKYYGETYDVKLATWIKAKHNQEKLFAFRIVHFIKRLKNYFFNIRTVVLLLFCLLYYVLLIIYYNWDNNGFCYGIQILKKATEKEVEIFLLTFCIPTITGILLAERGREKALDNRYWEAHFILLNILSLVDSLKKCNNDKEIKSKLLEVNTNISFMGNNRIQHYGFEEDELKHFILLCIKIDKISQWILMNRMEDIDLNKVLGEIEVTCNSLQNITDRIWRRDIFYNEKILLEIEKDDIRIRQHPRYKIYVKMDDNRN</sequence>
<dbReference type="EMBL" id="CZBX01000002">
    <property type="protein sequence ID" value="CUQ82785.1"/>
    <property type="molecule type" value="Genomic_DNA"/>
</dbReference>
<accession>A0A174Z5V1</accession>
<keyword evidence="1" id="KW-0812">Transmembrane</keyword>
<evidence type="ECO:0000313" key="2">
    <source>
        <dbReference type="EMBL" id="CUQ82785.1"/>
    </source>
</evidence>
<organism evidence="2 3">
    <name type="scientific">[Ruminococcus] torques</name>
    <dbReference type="NCBI Taxonomy" id="33039"/>
    <lineage>
        <taxon>Bacteria</taxon>
        <taxon>Bacillati</taxon>
        <taxon>Bacillota</taxon>
        <taxon>Clostridia</taxon>
        <taxon>Lachnospirales</taxon>
        <taxon>Lachnospiraceae</taxon>
        <taxon>Mediterraneibacter</taxon>
    </lineage>
</organism>
<dbReference type="AlphaFoldDB" id="A0A174Z5V1"/>
<reference evidence="2 3" key="1">
    <citation type="submission" date="2015-09" db="EMBL/GenBank/DDBJ databases">
        <authorList>
            <consortium name="Pathogen Informatics"/>
        </authorList>
    </citation>
    <scope>NUCLEOTIDE SEQUENCE [LARGE SCALE GENOMIC DNA]</scope>
    <source>
        <strain evidence="2 3">2789STDY5834889</strain>
    </source>
</reference>
<name>A0A174Z5V1_9FIRM</name>
<evidence type="ECO:0000313" key="3">
    <source>
        <dbReference type="Proteomes" id="UP000078383"/>
    </source>
</evidence>
<proteinExistence type="predicted"/>
<keyword evidence="1" id="KW-0472">Membrane</keyword>
<dbReference type="Proteomes" id="UP000078383">
    <property type="component" value="Unassembled WGS sequence"/>
</dbReference>
<feature type="transmembrane region" description="Helical" evidence="1">
    <location>
        <begin position="44"/>
        <end position="68"/>
    </location>
</feature>
<gene>
    <name evidence="2" type="ORF">ERS852502_00589</name>
</gene>
<feature type="transmembrane region" description="Helical" evidence="1">
    <location>
        <begin position="88"/>
        <end position="106"/>
    </location>
</feature>
<keyword evidence="1" id="KW-1133">Transmembrane helix</keyword>